<name>A0A5B7IFN5_PORTR</name>
<sequence length="29" mass="3200">MHPTSPSLLVGRALVAWRLEEQVQCMCGS</sequence>
<dbReference type="AlphaFoldDB" id="A0A5B7IFN5"/>
<dbReference type="Proteomes" id="UP000324222">
    <property type="component" value="Unassembled WGS sequence"/>
</dbReference>
<evidence type="ECO:0000313" key="1">
    <source>
        <dbReference type="EMBL" id="MPC84201.1"/>
    </source>
</evidence>
<proteinExistence type="predicted"/>
<evidence type="ECO:0000313" key="2">
    <source>
        <dbReference type="Proteomes" id="UP000324222"/>
    </source>
</evidence>
<reference evidence="1 2" key="1">
    <citation type="submission" date="2019-05" db="EMBL/GenBank/DDBJ databases">
        <title>Another draft genome of Portunus trituberculatus and its Hox gene families provides insights of decapod evolution.</title>
        <authorList>
            <person name="Jeong J.-H."/>
            <person name="Song I."/>
            <person name="Kim S."/>
            <person name="Choi T."/>
            <person name="Kim D."/>
            <person name="Ryu S."/>
            <person name="Kim W."/>
        </authorList>
    </citation>
    <scope>NUCLEOTIDE SEQUENCE [LARGE SCALE GENOMIC DNA]</scope>
    <source>
        <tissue evidence="1">Muscle</tissue>
    </source>
</reference>
<accession>A0A5B7IFN5</accession>
<protein>
    <submittedName>
        <fullName evidence="1">Uncharacterized protein</fullName>
    </submittedName>
</protein>
<dbReference type="EMBL" id="VSRR010064759">
    <property type="protein sequence ID" value="MPC84201.1"/>
    <property type="molecule type" value="Genomic_DNA"/>
</dbReference>
<gene>
    <name evidence="1" type="ORF">E2C01_078930</name>
</gene>
<organism evidence="1 2">
    <name type="scientific">Portunus trituberculatus</name>
    <name type="common">Swimming crab</name>
    <name type="synonym">Neptunus trituberculatus</name>
    <dbReference type="NCBI Taxonomy" id="210409"/>
    <lineage>
        <taxon>Eukaryota</taxon>
        <taxon>Metazoa</taxon>
        <taxon>Ecdysozoa</taxon>
        <taxon>Arthropoda</taxon>
        <taxon>Crustacea</taxon>
        <taxon>Multicrustacea</taxon>
        <taxon>Malacostraca</taxon>
        <taxon>Eumalacostraca</taxon>
        <taxon>Eucarida</taxon>
        <taxon>Decapoda</taxon>
        <taxon>Pleocyemata</taxon>
        <taxon>Brachyura</taxon>
        <taxon>Eubrachyura</taxon>
        <taxon>Portunoidea</taxon>
        <taxon>Portunidae</taxon>
        <taxon>Portuninae</taxon>
        <taxon>Portunus</taxon>
    </lineage>
</organism>
<keyword evidence="2" id="KW-1185">Reference proteome</keyword>
<comment type="caution">
    <text evidence="1">The sequence shown here is derived from an EMBL/GenBank/DDBJ whole genome shotgun (WGS) entry which is preliminary data.</text>
</comment>